<protein>
    <recommendedName>
        <fullName evidence="14">P-loop containing nucleoside triphosphate hydrolase protein</fullName>
    </recommendedName>
</protein>
<keyword evidence="13" id="KW-1185">Reference proteome</keyword>
<feature type="transmembrane region" description="Helical" evidence="9">
    <location>
        <begin position="970"/>
        <end position="992"/>
    </location>
</feature>
<name>A0AAD5TM06_9FUNG</name>
<comment type="caution">
    <text evidence="12">The sequence shown here is derived from an EMBL/GenBank/DDBJ whole genome shotgun (WGS) entry which is preliminary data.</text>
</comment>
<feature type="domain" description="ABC transmembrane type-1" evidence="11">
    <location>
        <begin position="111"/>
        <end position="393"/>
    </location>
</feature>
<gene>
    <name evidence="12" type="ORF">HDU87_002009</name>
</gene>
<dbReference type="PANTHER" id="PTHR24223">
    <property type="entry name" value="ATP-BINDING CASSETTE SUB-FAMILY C"/>
    <property type="match status" value="1"/>
</dbReference>
<feature type="domain" description="ABC transmembrane type-1" evidence="11">
    <location>
        <begin position="736"/>
        <end position="1018"/>
    </location>
</feature>
<feature type="transmembrane region" description="Helical" evidence="9">
    <location>
        <begin position="736"/>
        <end position="759"/>
    </location>
</feature>
<evidence type="ECO:0000259" key="11">
    <source>
        <dbReference type="PROSITE" id="PS50929"/>
    </source>
</evidence>
<keyword evidence="8 9" id="KW-0472">Membrane</keyword>
<dbReference type="GO" id="GO:0016887">
    <property type="term" value="F:ATP hydrolysis activity"/>
    <property type="evidence" value="ECO:0007669"/>
    <property type="project" value="InterPro"/>
</dbReference>
<dbReference type="CDD" id="cd03250">
    <property type="entry name" value="ABCC_MRP_domain1"/>
    <property type="match status" value="1"/>
</dbReference>
<dbReference type="GO" id="GO:0005524">
    <property type="term" value="F:ATP binding"/>
    <property type="evidence" value="ECO:0007669"/>
    <property type="project" value="UniProtKB-KW"/>
</dbReference>
<feature type="domain" description="ABC transporter" evidence="10">
    <location>
        <begin position="459"/>
        <end position="680"/>
    </location>
</feature>
<evidence type="ECO:0000259" key="10">
    <source>
        <dbReference type="PROSITE" id="PS50893"/>
    </source>
</evidence>
<dbReference type="Pfam" id="PF00664">
    <property type="entry name" value="ABC_membrane"/>
    <property type="match status" value="2"/>
</dbReference>
<dbReference type="Pfam" id="PF00005">
    <property type="entry name" value="ABC_tran"/>
    <property type="match status" value="2"/>
</dbReference>
<keyword evidence="5" id="KW-0547">Nucleotide-binding</keyword>
<evidence type="ECO:0000256" key="2">
    <source>
        <dbReference type="ARBA" id="ARBA00022448"/>
    </source>
</evidence>
<dbReference type="Proteomes" id="UP001212152">
    <property type="component" value="Unassembled WGS sequence"/>
</dbReference>
<feature type="domain" description="ABC transporter" evidence="10">
    <location>
        <begin position="1051"/>
        <end position="1286"/>
    </location>
</feature>
<dbReference type="SUPFAM" id="SSF90123">
    <property type="entry name" value="ABC transporter transmembrane region"/>
    <property type="match status" value="2"/>
</dbReference>
<dbReference type="InterPro" id="IPR017871">
    <property type="entry name" value="ABC_transporter-like_CS"/>
</dbReference>
<dbReference type="FunFam" id="3.40.50.300:FF:000630">
    <property type="entry name" value="ATP-binding cassette (ABC) transporter, putative"/>
    <property type="match status" value="1"/>
</dbReference>
<sequence>MSSSTVLFAGTTPRAVLPRRSLLSFVFLSWLDPLLKQGHKAPLDEETIPSCPADESHAASAHALDAFWRNCQTYWTLLALADVSATAASVSDPRPPSLARALLRHFRTYSVVGTILQLVNAVTTIILPVLIPQVLALLIPGSGTRVYIGNIYVLAGVFFLVQIISALTAYAYQSLTISLSIKINTVLSSAVYEKSLRLSAKAQKTHHAGKINTLISADVPAVASFPTYLLNLVGLVVQLVLAIVLLFVYLRLTALPAMGLYAVLVTFEIKIMPRIGKGIKGYSKGADNRSKILREWLYAVKFIKFEAIEDKFRAQVDTFRSAQLAANKRVLTVFGLFFTSGSFREYMIPPLTFLVYAAFHEMDPATLFASLALLDAIAAPSGKMNSTIEYLLRVPVPYQRINQFLTAEEVHADEVPSVLMMSSPGDGGVAIRLDSAQFTWEAPPDSVKGLGPAAAEQPTNNDEGSTAVAAQAPFSIDITLEIPRGALVAVVGPVGSGKSSLMSALVGSMRKTGGEASVRGSVAYCPQEPWLLSASVEDNIVFENDHARARVPVAIQAACLEHDLELLPHGAATLVGEKGITLSGGQKSRVALARAIACDADIYILDDPTAALDAHVSKHVLDNAICTLLRKKTVVVATNALHVLPRTDLVVVMADGKVSEVGAFKQLMANTDSSLAKLMANYAYDDHDGNESAVDEDEVITKAVKTFETQQAIKEDRKAGATDWATIISYFNSGGLLFLPGLVLLTLLLIAVSSLARIFLELWAQNSLNLSTGAYIRVYAGISAVNTLLVAAVVTFSFVYALIACKRIHDRAMDGVQAATMPFFESTPAGQVLNRLGVDCREVDTDLLIYVYFTAKESSGFMTAIVVVAYSAPFILVVLLAVALAAAYFYRVFKPSYRELKRLTSVTRSPVLSLTSETINGAASIKAYGVGSRFIEKQHGLIDRSNAVSLFFQCAKTWLGLRLDLLTSTIVLGLIVLGATGVVDGVAVGLGLTGAITLGRRFQTFLVVLTSTSAMFNSVERLDFYRCLPSEPARTLPSDPEAGTWPVHGEIVAKDLVLCYAARKDRAVIDGVSFRVAPGEKIAICGRTGSGKSSLAAAFFRMLEITGGSLCIDGRDITEMGLKSLRSSLCIVPQDATIFEGTVRSNLDLRGTCADAELWSALAAVGLDEHISTLPEKLDAPLAEGGKNLSAGQKQLLALARAILRQPRVLILDEATSNLDAVGAARAHELLKSSFAQTTVLSIMHSLNHVAQFDRVMLFDDGQLAECDTLQNLLQGESKSKFAELLEATGAANAGRVRDLAQVRTAGRGASQQTL</sequence>
<feature type="transmembrane region" description="Helical" evidence="9">
    <location>
        <begin position="228"/>
        <end position="248"/>
    </location>
</feature>
<dbReference type="GO" id="GO:0140359">
    <property type="term" value="F:ABC-type transporter activity"/>
    <property type="evidence" value="ECO:0007669"/>
    <property type="project" value="InterPro"/>
</dbReference>
<dbReference type="InterPro" id="IPR044726">
    <property type="entry name" value="ABCC_6TM_D2"/>
</dbReference>
<comment type="subcellular location">
    <subcellularLocation>
        <location evidence="1">Vacuole membrane</location>
        <topology evidence="1">Multi-pass membrane protein</topology>
    </subcellularLocation>
</comment>
<evidence type="ECO:0000256" key="8">
    <source>
        <dbReference type="ARBA" id="ARBA00023136"/>
    </source>
</evidence>
<dbReference type="InterPro" id="IPR036640">
    <property type="entry name" value="ABC1_TM_sf"/>
</dbReference>
<dbReference type="InterPro" id="IPR050173">
    <property type="entry name" value="ABC_transporter_C-like"/>
</dbReference>
<dbReference type="SMART" id="SM00382">
    <property type="entry name" value="AAA"/>
    <property type="match status" value="2"/>
</dbReference>
<feature type="transmembrane region" description="Helical" evidence="9">
    <location>
        <begin position="864"/>
        <end position="890"/>
    </location>
</feature>
<proteinExistence type="predicted"/>
<feature type="transmembrane region" description="Helical" evidence="9">
    <location>
        <begin position="109"/>
        <end position="131"/>
    </location>
</feature>
<reference evidence="12" key="1">
    <citation type="submission" date="2020-05" db="EMBL/GenBank/DDBJ databases">
        <title>Phylogenomic resolution of chytrid fungi.</title>
        <authorList>
            <person name="Stajich J.E."/>
            <person name="Amses K."/>
            <person name="Simmons R."/>
            <person name="Seto K."/>
            <person name="Myers J."/>
            <person name="Bonds A."/>
            <person name="Quandt C.A."/>
            <person name="Barry K."/>
            <person name="Liu P."/>
            <person name="Grigoriev I."/>
            <person name="Longcore J.E."/>
            <person name="James T.Y."/>
        </authorList>
    </citation>
    <scope>NUCLEOTIDE SEQUENCE</scope>
    <source>
        <strain evidence="12">JEL0379</strain>
    </source>
</reference>
<dbReference type="InterPro" id="IPR003593">
    <property type="entry name" value="AAA+_ATPase"/>
</dbReference>
<organism evidence="12 13">
    <name type="scientific">Geranomyces variabilis</name>
    <dbReference type="NCBI Taxonomy" id="109894"/>
    <lineage>
        <taxon>Eukaryota</taxon>
        <taxon>Fungi</taxon>
        <taxon>Fungi incertae sedis</taxon>
        <taxon>Chytridiomycota</taxon>
        <taxon>Chytridiomycota incertae sedis</taxon>
        <taxon>Chytridiomycetes</taxon>
        <taxon>Spizellomycetales</taxon>
        <taxon>Powellomycetaceae</taxon>
        <taxon>Geranomyces</taxon>
    </lineage>
</organism>
<feature type="transmembrane region" description="Helical" evidence="9">
    <location>
        <begin position="151"/>
        <end position="172"/>
    </location>
</feature>
<evidence type="ECO:0000256" key="3">
    <source>
        <dbReference type="ARBA" id="ARBA00022692"/>
    </source>
</evidence>
<keyword evidence="2" id="KW-0813">Transport</keyword>
<dbReference type="InterPro" id="IPR011527">
    <property type="entry name" value="ABC1_TM_dom"/>
</dbReference>
<accession>A0AAD5TM06</accession>
<dbReference type="FunFam" id="3.40.50.300:FF:000997">
    <property type="entry name" value="Multidrug resistance-associated protein 1"/>
    <property type="match status" value="1"/>
</dbReference>
<evidence type="ECO:0008006" key="14">
    <source>
        <dbReference type="Google" id="ProtNLM"/>
    </source>
</evidence>
<dbReference type="EMBL" id="JADGJQ010000016">
    <property type="protein sequence ID" value="KAJ3180500.1"/>
    <property type="molecule type" value="Genomic_DNA"/>
</dbReference>
<evidence type="ECO:0000256" key="4">
    <source>
        <dbReference type="ARBA" id="ARBA00022737"/>
    </source>
</evidence>
<evidence type="ECO:0000256" key="5">
    <source>
        <dbReference type="ARBA" id="ARBA00022741"/>
    </source>
</evidence>
<evidence type="ECO:0000313" key="12">
    <source>
        <dbReference type="EMBL" id="KAJ3180500.1"/>
    </source>
</evidence>
<dbReference type="InterPro" id="IPR003439">
    <property type="entry name" value="ABC_transporter-like_ATP-bd"/>
</dbReference>
<keyword evidence="3 9" id="KW-0812">Transmembrane</keyword>
<dbReference type="PROSITE" id="PS50929">
    <property type="entry name" value="ABC_TM1F"/>
    <property type="match status" value="2"/>
</dbReference>
<evidence type="ECO:0000256" key="9">
    <source>
        <dbReference type="SAM" id="Phobius"/>
    </source>
</evidence>
<dbReference type="PROSITE" id="PS00211">
    <property type="entry name" value="ABC_TRANSPORTER_1"/>
    <property type="match status" value="2"/>
</dbReference>
<feature type="transmembrane region" description="Helical" evidence="9">
    <location>
        <begin position="779"/>
        <end position="803"/>
    </location>
</feature>
<evidence type="ECO:0000313" key="13">
    <source>
        <dbReference type="Proteomes" id="UP001212152"/>
    </source>
</evidence>
<dbReference type="CDD" id="cd03244">
    <property type="entry name" value="ABCC_MRP_domain2"/>
    <property type="match status" value="1"/>
</dbReference>
<dbReference type="PANTHER" id="PTHR24223:SF443">
    <property type="entry name" value="MULTIDRUG-RESISTANCE LIKE PROTEIN 1, ISOFORM I"/>
    <property type="match status" value="1"/>
</dbReference>
<keyword evidence="7 9" id="KW-1133">Transmembrane helix</keyword>
<evidence type="ECO:0000256" key="7">
    <source>
        <dbReference type="ARBA" id="ARBA00022989"/>
    </source>
</evidence>
<keyword evidence="4" id="KW-0677">Repeat</keyword>
<keyword evidence="6" id="KW-0067">ATP-binding</keyword>
<dbReference type="InterPro" id="IPR027417">
    <property type="entry name" value="P-loop_NTPase"/>
</dbReference>
<dbReference type="PROSITE" id="PS50893">
    <property type="entry name" value="ABC_TRANSPORTER_2"/>
    <property type="match status" value="2"/>
</dbReference>
<dbReference type="SUPFAM" id="SSF52540">
    <property type="entry name" value="P-loop containing nucleoside triphosphate hydrolases"/>
    <property type="match status" value="2"/>
</dbReference>
<dbReference type="GO" id="GO:0000329">
    <property type="term" value="C:fungal-type vacuole membrane"/>
    <property type="evidence" value="ECO:0007669"/>
    <property type="project" value="UniProtKB-ARBA"/>
</dbReference>
<evidence type="ECO:0000256" key="1">
    <source>
        <dbReference type="ARBA" id="ARBA00004128"/>
    </source>
</evidence>
<dbReference type="CDD" id="cd18580">
    <property type="entry name" value="ABC_6TM_ABCC_D2"/>
    <property type="match status" value="1"/>
</dbReference>
<dbReference type="Gene3D" id="3.40.50.300">
    <property type="entry name" value="P-loop containing nucleotide triphosphate hydrolases"/>
    <property type="match status" value="2"/>
</dbReference>
<evidence type="ECO:0000256" key="6">
    <source>
        <dbReference type="ARBA" id="ARBA00022840"/>
    </source>
</evidence>
<dbReference type="Gene3D" id="1.20.1560.10">
    <property type="entry name" value="ABC transporter type 1, transmembrane domain"/>
    <property type="match status" value="2"/>
</dbReference>